<dbReference type="InterPro" id="IPR000070">
    <property type="entry name" value="Pectinesterase_cat"/>
</dbReference>
<organism evidence="7">
    <name type="scientific">Zea mays</name>
    <name type="common">Maize</name>
    <dbReference type="NCBI Taxonomy" id="4577"/>
    <lineage>
        <taxon>Eukaryota</taxon>
        <taxon>Viridiplantae</taxon>
        <taxon>Streptophyta</taxon>
        <taxon>Embryophyta</taxon>
        <taxon>Tracheophyta</taxon>
        <taxon>Spermatophyta</taxon>
        <taxon>Magnoliopsida</taxon>
        <taxon>Liliopsida</taxon>
        <taxon>Poales</taxon>
        <taxon>Poaceae</taxon>
        <taxon>PACMAD clade</taxon>
        <taxon>Panicoideae</taxon>
        <taxon>Andropogonodae</taxon>
        <taxon>Andropogoneae</taxon>
        <taxon>Tripsacinae</taxon>
        <taxon>Zea</taxon>
    </lineage>
</organism>
<dbReference type="FunFam" id="2.160.20.10:FF:000153">
    <property type="entry name" value="Pectinesterase 31"/>
    <property type="match status" value="1"/>
</dbReference>
<dbReference type="Pfam" id="PF01095">
    <property type="entry name" value="Pectinesterase"/>
    <property type="match status" value="2"/>
</dbReference>
<evidence type="ECO:0000313" key="7">
    <source>
        <dbReference type="EMBL" id="ONM55200.1"/>
    </source>
</evidence>
<evidence type="ECO:0000256" key="3">
    <source>
        <dbReference type="ARBA" id="ARBA00013229"/>
    </source>
</evidence>
<dbReference type="InterPro" id="IPR012334">
    <property type="entry name" value="Pectin_lyas_fold"/>
</dbReference>
<evidence type="ECO:0000256" key="4">
    <source>
        <dbReference type="ARBA" id="ARBA00022801"/>
    </source>
</evidence>
<proteinExistence type="inferred from homology"/>
<protein>
    <recommendedName>
        <fullName evidence="3">pectinesterase</fullName>
        <ecNumber evidence="3">3.1.1.11</ecNumber>
    </recommendedName>
</protein>
<dbReference type="PANTHER" id="PTHR31321:SF74">
    <property type="entry name" value="PECTINESTERASE CATALYTIC DOMAIN-CONTAINING PROTEIN"/>
    <property type="match status" value="1"/>
</dbReference>
<dbReference type="eggNOG" id="ENOG502QVK0">
    <property type="taxonomic scope" value="Eukaryota"/>
</dbReference>
<feature type="domain" description="Pectinesterase catalytic" evidence="6">
    <location>
        <begin position="187"/>
        <end position="239"/>
    </location>
</feature>
<dbReference type="PaxDb" id="4577-GRMZM2G123018_P01"/>
<dbReference type="ExpressionAtlas" id="A0A1D6I4Y9">
    <property type="expression patterns" value="baseline and differential"/>
</dbReference>
<keyword evidence="5" id="KW-0063">Aspartyl esterase</keyword>
<gene>
    <name evidence="7" type="ORF">ZEAMMB73_Zm00001d020597</name>
</gene>
<evidence type="ECO:0000256" key="5">
    <source>
        <dbReference type="ARBA" id="ARBA00023085"/>
    </source>
</evidence>
<dbReference type="EMBL" id="CM007650">
    <property type="protein sequence ID" value="ONM55200.1"/>
    <property type="molecule type" value="Genomic_DNA"/>
</dbReference>
<sequence>MGDRRVLLVASPEVVVLCYDGVVSFASVQDVVDVVPSNNQVGTVIRISPGVHRQQVRIPRTKNFITLCGSSIKDTVICWNNRTTTCIKHTQVSGQAAVVRVTADRCAFYGCRFLGWQFISTLAVGASSHCAIYSMFASSKNALAYLSFQVVWRYKHSCHYLVLSFCYYNILTCYANDPGNLTFAWGKQLLKNCYVEGSCDFIFGDSTALLEHCHIHYKSTGYITAHGQKSSSEPTGFVFFNRSWEPFGRVLFVETFVDRCIEPAGWHNWDKPENEQTACFYEYSSSWLALISILRRCSGPGSSVSGQTFINPDIENPWLVHRLGTLVPVSVSSLQ</sequence>
<accession>A0A1D6I4Y9</accession>
<dbReference type="STRING" id="4577.A0A1D6I4Y9"/>
<name>A0A1D6I4Y9_MAIZE</name>
<dbReference type="GO" id="GO:0030599">
    <property type="term" value="F:pectinesterase activity"/>
    <property type="evidence" value="ECO:0007669"/>
    <property type="project" value="UniProtKB-EC"/>
</dbReference>
<feature type="domain" description="Pectinesterase catalytic" evidence="6">
    <location>
        <begin position="15"/>
        <end position="82"/>
    </location>
</feature>
<reference evidence="7" key="1">
    <citation type="submission" date="2015-12" db="EMBL/GenBank/DDBJ databases">
        <title>Update maize B73 reference genome by single molecule sequencing technologies.</title>
        <authorList>
            <consortium name="Maize Genome Sequencing Project"/>
            <person name="Ware D."/>
        </authorList>
    </citation>
    <scope>NUCLEOTIDE SEQUENCE [LARGE SCALE GENOMIC DNA]</scope>
    <source>
        <tissue evidence="7">Seedling</tissue>
    </source>
</reference>
<dbReference type="Gene3D" id="2.160.20.10">
    <property type="entry name" value="Single-stranded right-handed beta-helix, Pectin lyase-like"/>
    <property type="match status" value="2"/>
</dbReference>
<evidence type="ECO:0000256" key="2">
    <source>
        <dbReference type="ARBA" id="ARBA00008891"/>
    </source>
</evidence>
<comment type="similarity">
    <text evidence="2">Belongs to the pectinesterase family.</text>
</comment>
<dbReference type="UniPathway" id="UPA00545">
    <property type="reaction ID" value="UER00823"/>
</dbReference>
<dbReference type="InterPro" id="IPR011050">
    <property type="entry name" value="Pectin_lyase_fold/virulence"/>
</dbReference>
<dbReference type="AlphaFoldDB" id="A0A1D6I4Y9"/>
<dbReference type="InParanoid" id="A0A1D6I4Y9"/>
<evidence type="ECO:0000256" key="1">
    <source>
        <dbReference type="ARBA" id="ARBA00005184"/>
    </source>
</evidence>
<dbReference type="GO" id="GO:0042545">
    <property type="term" value="P:cell wall modification"/>
    <property type="evidence" value="ECO:0007669"/>
    <property type="project" value="InterPro"/>
</dbReference>
<comment type="pathway">
    <text evidence="1">Glycan metabolism; pectin degradation; 2-dehydro-3-deoxy-D-gluconate from pectin: step 1/5.</text>
</comment>
<dbReference type="PANTHER" id="PTHR31321">
    <property type="entry name" value="ACYL-COA THIOESTER HYDROLASE YBHC-RELATED"/>
    <property type="match status" value="1"/>
</dbReference>
<evidence type="ECO:0000259" key="6">
    <source>
        <dbReference type="Pfam" id="PF01095"/>
    </source>
</evidence>
<dbReference type="GO" id="GO:0045490">
    <property type="term" value="P:pectin catabolic process"/>
    <property type="evidence" value="ECO:0007669"/>
    <property type="project" value="UniProtKB-UniPathway"/>
</dbReference>
<keyword evidence="4" id="KW-0378">Hydrolase</keyword>
<dbReference type="EC" id="3.1.1.11" evidence="3"/>
<dbReference type="SUPFAM" id="SSF51126">
    <property type="entry name" value="Pectin lyase-like"/>
    <property type="match status" value="1"/>
</dbReference>